<gene>
    <name evidence="2" type="ORF">HII31_01147</name>
</gene>
<dbReference type="PANTHER" id="PTHR47668">
    <property type="entry name" value="DIENELACTONE HYDROLASE FAMILY PROTEIN (AFU_ORTHOLOGUE AFUA_6G01940)"/>
    <property type="match status" value="1"/>
</dbReference>
<keyword evidence="3" id="KW-1185">Reference proteome</keyword>
<evidence type="ECO:0000313" key="2">
    <source>
        <dbReference type="EMBL" id="KAF7197337.1"/>
    </source>
</evidence>
<protein>
    <submittedName>
        <fullName evidence="2">Putative AIM2 family protein</fullName>
    </submittedName>
</protein>
<dbReference type="OrthoDB" id="2147163at2759"/>
<dbReference type="InterPro" id="IPR002925">
    <property type="entry name" value="Dienelactn_hydro"/>
</dbReference>
<dbReference type="GO" id="GO:0016787">
    <property type="term" value="F:hydrolase activity"/>
    <property type="evidence" value="ECO:0007669"/>
    <property type="project" value="InterPro"/>
</dbReference>
<dbReference type="SUPFAM" id="SSF53474">
    <property type="entry name" value="alpha/beta-Hydrolases"/>
    <property type="match status" value="1"/>
</dbReference>
<name>A0A8H6VP12_9PEZI</name>
<dbReference type="Gene3D" id="3.40.50.1820">
    <property type="entry name" value="alpha/beta hydrolase"/>
    <property type="match status" value="1"/>
</dbReference>
<evidence type="ECO:0000313" key="3">
    <source>
        <dbReference type="Proteomes" id="UP000660729"/>
    </source>
</evidence>
<dbReference type="PANTHER" id="PTHR47668:SF1">
    <property type="entry name" value="DIENELACTONE HYDROLASE DOMAIN-CONTAINING PROTEIN-RELATED"/>
    <property type="match status" value="1"/>
</dbReference>
<sequence>MPDFFDDGVAEPEWLAQDTEEKKAKFGAFMQKIQNMPRYLNRINESLTALKTEYPSVEGWGSIGYCWGGKMVAVTSGENSPWKVGIQSSPAMVEPEDAKKVTVPMLVLASKDEPKDKIKAFGEELKGEKKVETFESSIHGWMSARADLEKEESKKEYERGYQVALEFLKKYL</sequence>
<dbReference type="InterPro" id="IPR029058">
    <property type="entry name" value="AB_hydrolase_fold"/>
</dbReference>
<proteinExistence type="predicted"/>
<reference evidence="2" key="1">
    <citation type="submission" date="2020-04" db="EMBL/GenBank/DDBJ databases">
        <title>Draft genome resource of the tomato pathogen Pseudocercospora fuligena.</title>
        <authorList>
            <person name="Zaccaron A."/>
        </authorList>
    </citation>
    <scope>NUCLEOTIDE SEQUENCE</scope>
    <source>
        <strain evidence="2">PF001</strain>
    </source>
</reference>
<feature type="domain" description="Dienelactone hydrolase" evidence="1">
    <location>
        <begin position="9"/>
        <end position="172"/>
    </location>
</feature>
<dbReference type="AlphaFoldDB" id="A0A8H6VP12"/>
<organism evidence="2 3">
    <name type="scientific">Pseudocercospora fuligena</name>
    <dbReference type="NCBI Taxonomy" id="685502"/>
    <lineage>
        <taxon>Eukaryota</taxon>
        <taxon>Fungi</taxon>
        <taxon>Dikarya</taxon>
        <taxon>Ascomycota</taxon>
        <taxon>Pezizomycotina</taxon>
        <taxon>Dothideomycetes</taxon>
        <taxon>Dothideomycetidae</taxon>
        <taxon>Mycosphaerellales</taxon>
        <taxon>Mycosphaerellaceae</taxon>
        <taxon>Pseudocercospora</taxon>
    </lineage>
</organism>
<dbReference type="EMBL" id="JABCIY010000015">
    <property type="protein sequence ID" value="KAF7197337.1"/>
    <property type="molecule type" value="Genomic_DNA"/>
</dbReference>
<comment type="caution">
    <text evidence="2">The sequence shown here is derived from an EMBL/GenBank/DDBJ whole genome shotgun (WGS) entry which is preliminary data.</text>
</comment>
<accession>A0A8H6VP12</accession>
<dbReference type="Pfam" id="PF01738">
    <property type="entry name" value="DLH"/>
    <property type="match status" value="1"/>
</dbReference>
<evidence type="ECO:0000259" key="1">
    <source>
        <dbReference type="Pfam" id="PF01738"/>
    </source>
</evidence>
<dbReference type="Proteomes" id="UP000660729">
    <property type="component" value="Unassembled WGS sequence"/>
</dbReference>